<accession>A0A0G4E4R5</accession>
<keyword evidence="2" id="KW-0614">Plasmid</keyword>
<organism evidence="2">
    <name type="scientific">Pseudomonas fluorescens (strain SBW25)</name>
    <dbReference type="NCBI Taxonomy" id="216595"/>
    <lineage>
        <taxon>Bacteria</taxon>
        <taxon>Pseudomonadati</taxon>
        <taxon>Pseudomonadota</taxon>
        <taxon>Gammaproteobacteria</taxon>
        <taxon>Pseudomonadales</taxon>
        <taxon>Pseudomonadaceae</taxon>
        <taxon>Pseudomonas</taxon>
    </lineage>
</organism>
<dbReference type="GO" id="GO:0003700">
    <property type="term" value="F:DNA-binding transcription factor activity"/>
    <property type="evidence" value="ECO:0007669"/>
    <property type="project" value="InterPro"/>
</dbReference>
<dbReference type="Gene3D" id="1.10.601.10">
    <property type="entry name" value="RNA Polymerase Primary Sigma Factor"/>
    <property type="match status" value="1"/>
</dbReference>
<name>A0A0G4E4R5_PSEFS</name>
<dbReference type="PANTHER" id="PTHR30603:SF47">
    <property type="entry name" value="RNA POLYMERASE SIGMA FACTOR SIGD, CHLOROPLASTIC"/>
    <property type="match status" value="1"/>
</dbReference>
<sequence length="505" mass="55823">MTMHPQFANSAQPFGFAIPKELADFPITPRAELRLTREQEQAFGYSVLQLTLDQIQAFSCDREVVATMVSDVESAFTKDNSAEKAVSLVNVDGYWIRNGTLPPAEFSRLARERIAAIRAGLASMSALDGKERDLFYMGALDSLRAALAKVVPYDMILAKATHSFGERCSDLSSACRDLVMFVAKEMHLSRPMVQRLCEQFWLSNKLPAICFGANRYVQSIMPAKAKRDFRFGILERQQRIARVAMATGVPVTELLGSWSAFTKHHQRIDRLSGAFASINAGLAESVAREYGFATDFEEVRSAAYQGLTRAIGLYAPEKGMKFSTYAVTWIKQTIIRSLIQQDLIRLPEGSYKVLGRVRAVYADFPNASDDYVCSAASVNLAELEALRPYLLGNGAMSMDSLMTSDGEEGGMHGLIADENNDFVSELEEESELSYVVGLVREALSDQEFFVLSHRTGLGGTEVILGAELARRLDTSPQNISRLEKRAQAKLVGIPALKAVWEQMGC</sequence>
<dbReference type="InterPro" id="IPR013324">
    <property type="entry name" value="RNA_pol_sigma_r3/r4-like"/>
</dbReference>
<dbReference type="InterPro" id="IPR050239">
    <property type="entry name" value="Sigma-70_RNA_pol_init_factors"/>
</dbReference>
<reference evidence="2" key="2">
    <citation type="submission" date="2015-06" db="EMBL/GenBank/DDBJ databases">
        <title>Environmentally co-occuring mercury resistance plasmids are genetically and phenotypically diverse and confer variable context-dependent fitness effects.</title>
        <authorList>
            <person name="Hall J.P.J."/>
            <person name="Harrison E."/>
            <person name="Lilley A.K."/>
            <person name="Paterson S."/>
            <person name="Spiers A.J."/>
            <person name="Brockhurst M.A."/>
        </authorList>
    </citation>
    <scope>NUCLEOTIDE SEQUENCE [LARGE SCALE GENOMIC DNA]</scope>
    <source>
        <strain evidence="2">SBW25</strain>
        <plasmid evidence="2">pQBR57</plasmid>
    </source>
</reference>
<dbReference type="InterPro" id="IPR007627">
    <property type="entry name" value="RNA_pol_sigma70_r2"/>
</dbReference>
<geneLocation type="plasmid" evidence="2">
    <name>pQBR57</name>
</geneLocation>
<dbReference type="RefSeq" id="WP_192963215.1">
    <property type="nucleotide sequence ID" value="NZ_LN713926.1"/>
</dbReference>
<protein>
    <submittedName>
        <fullName evidence="2">RNA polymerase sigma factor RpoD</fullName>
    </submittedName>
</protein>
<dbReference type="AlphaFoldDB" id="A0A0G4E4R5"/>
<dbReference type="Pfam" id="PF04542">
    <property type="entry name" value="Sigma70_r2"/>
    <property type="match status" value="1"/>
</dbReference>
<dbReference type="GO" id="GO:0006352">
    <property type="term" value="P:DNA-templated transcription initiation"/>
    <property type="evidence" value="ECO:0007669"/>
    <property type="project" value="InterPro"/>
</dbReference>
<dbReference type="InterPro" id="IPR013325">
    <property type="entry name" value="RNA_pol_sigma_r2"/>
</dbReference>
<evidence type="ECO:0000313" key="2">
    <source>
        <dbReference type="EMBL" id="CEK41993.1"/>
    </source>
</evidence>
<dbReference type="EMBL" id="LN713926">
    <property type="protein sequence ID" value="CEK41993.1"/>
    <property type="molecule type" value="Genomic_DNA"/>
</dbReference>
<dbReference type="SUPFAM" id="SSF88946">
    <property type="entry name" value="Sigma2 domain of RNA polymerase sigma factors"/>
    <property type="match status" value="1"/>
</dbReference>
<reference evidence="2" key="1">
    <citation type="submission" date="2014-12" db="EMBL/GenBank/DDBJ databases">
        <authorList>
            <person name="Hall J."/>
        </authorList>
    </citation>
    <scope>NUCLEOTIDE SEQUENCE [LARGE SCALE GENOMIC DNA]</scope>
    <source>
        <strain evidence="2">SBW25</strain>
        <plasmid evidence="2">pQBR57</plasmid>
    </source>
</reference>
<feature type="domain" description="RNA polymerase sigma-70 region 2" evidence="1">
    <location>
        <begin position="283"/>
        <end position="340"/>
    </location>
</feature>
<proteinExistence type="predicted"/>
<dbReference type="SUPFAM" id="SSF88659">
    <property type="entry name" value="Sigma3 and sigma4 domains of RNA polymerase sigma factors"/>
    <property type="match status" value="1"/>
</dbReference>
<gene>
    <name evidence="2" type="ORF">PQBR57_0040</name>
</gene>
<dbReference type="PANTHER" id="PTHR30603">
    <property type="entry name" value="RNA POLYMERASE SIGMA FACTOR RPO"/>
    <property type="match status" value="1"/>
</dbReference>
<evidence type="ECO:0000259" key="1">
    <source>
        <dbReference type="Pfam" id="PF04542"/>
    </source>
</evidence>